<dbReference type="AlphaFoldDB" id="A0A7M7LJH3"/>
<dbReference type="GeneID" id="100121180"/>
<dbReference type="Proteomes" id="UP000002358">
    <property type="component" value="Chromosome 4"/>
</dbReference>
<reference evidence="2" key="1">
    <citation type="submission" date="2021-01" db="UniProtKB">
        <authorList>
            <consortium name="EnsemblMetazoa"/>
        </authorList>
    </citation>
    <scope>IDENTIFICATION</scope>
</reference>
<proteinExistence type="inferred from homology"/>
<keyword evidence="3" id="KW-1185">Reference proteome</keyword>
<accession>A0A7M7LJH3</accession>
<dbReference type="OrthoDB" id="10260024at2759"/>
<protein>
    <submittedName>
        <fullName evidence="2">Uncharacterized protein</fullName>
    </submittedName>
</protein>
<dbReference type="RefSeq" id="XP_001604769.2">
    <property type="nucleotide sequence ID" value="XM_001604719.6"/>
</dbReference>
<evidence type="ECO:0000256" key="1">
    <source>
        <dbReference type="ARBA" id="ARBA00006322"/>
    </source>
</evidence>
<dbReference type="KEGG" id="nvi:100121180"/>
<dbReference type="InterPro" id="IPR028108">
    <property type="entry name" value="DUF4505"/>
</dbReference>
<dbReference type="PANTHER" id="PTHR31449">
    <property type="entry name" value="UPF0598 PROTEIN C8ORF82"/>
    <property type="match status" value="1"/>
</dbReference>
<dbReference type="EnsemblMetazoa" id="XM_001604719">
    <property type="protein sequence ID" value="XP_001604769"/>
    <property type="gene ID" value="LOC100121180"/>
</dbReference>
<evidence type="ECO:0000313" key="3">
    <source>
        <dbReference type="Proteomes" id="UP000002358"/>
    </source>
</evidence>
<sequence>MMIPNRVLKCLLTPIFRSLQKNAPQRCCFSYVQGQSPEPRVREYFYYIDHQGMLFLDDTRIKNFTSCFKDKKFLQFFFKRLRKNNTERYREFPFLSLCGRERNFVRCDDLPIVFTHILQKVNKETGEKEDHFSYNHAHELLMLPFQPNKIFMSPDTGRVYHPGPEITGGIGLVKSSLAIEFSSLFDFEHGEENGPTHFLWQGKKYNLDLEWYKEKIPNET</sequence>
<organism evidence="2 3">
    <name type="scientific">Nasonia vitripennis</name>
    <name type="common">Parasitic wasp</name>
    <dbReference type="NCBI Taxonomy" id="7425"/>
    <lineage>
        <taxon>Eukaryota</taxon>
        <taxon>Metazoa</taxon>
        <taxon>Ecdysozoa</taxon>
        <taxon>Arthropoda</taxon>
        <taxon>Hexapoda</taxon>
        <taxon>Insecta</taxon>
        <taxon>Pterygota</taxon>
        <taxon>Neoptera</taxon>
        <taxon>Endopterygota</taxon>
        <taxon>Hymenoptera</taxon>
        <taxon>Apocrita</taxon>
        <taxon>Proctotrupomorpha</taxon>
        <taxon>Chalcidoidea</taxon>
        <taxon>Pteromalidae</taxon>
        <taxon>Pteromalinae</taxon>
        <taxon>Nasonia</taxon>
    </lineage>
</organism>
<name>A0A7M7LJH3_NASVI</name>
<evidence type="ECO:0000313" key="2">
    <source>
        <dbReference type="EnsemblMetazoa" id="XP_001604769"/>
    </source>
</evidence>
<dbReference type="Pfam" id="PF14956">
    <property type="entry name" value="DUF4505"/>
    <property type="match status" value="1"/>
</dbReference>
<comment type="similarity">
    <text evidence="1">Belongs to the UPF0598 family.</text>
</comment>
<dbReference type="PANTHER" id="PTHR31449:SF3">
    <property type="entry name" value="UPF0598 PROTEIN C8ORF82"/>
    <property type="match status" value="1"/>
</dbReference>
<dbReference type="InParanoid" id="A0A7M7LJH3"/>